<dbReference type="SUPFAM" id="SSF52777">
    <property type="entry name" value="CoA-dependent acyltransferases"/>
    <property type="match status" value="1"/>
</dbReference>
<reference evidence="1 2" key="1">
    <citation type="submission" date="2017-05" db="EMBL/GenBank/DDBJ databases">
        <title>Vagococcus spp. assemblies.</title>
        <authorList>
            <person name="Gulvik C.A."/>
        </authorList>
    </citation>
    <scope>NUCLEOTIDE SEQUENCE [LARGE SCALE GENOMIC DNA]</scope>
    <source>
        <strain evidence="1 2">DSM 24756</strain>
    </source>
</reference>
<evidence type="ECO:0000313" key="2">
    <source>
        <dbReference type="Proteomes" id="UP000288669"/>
    </source>
</evidence>
<name>A0A430AGU5_9ENTE</name>
<keyword evidence="2" id="KW-1185">Reference proteome</keyword>
<dbReference type="OrthoDB" id="4876345at2"/>
<dbReference type="Proteomes" id="UP000288669">
    <property type="component" value="Unassembled WGS sequence"/>
</dbReference>
<dbReference type="EMBL" id="NGJZ01000002">
    <property type="protein sequence ID" value="RSU07067.1"/>
    <property type="molecule type" value="Genomic_DNA"/>
</dbReference>
<evidence type="ECO:0008006" key="3">
    <source>
        <dbReference type="Google" id="ProtNLM"/>
    </source>
</evidence>
<sequence length="435" mass="49768">MANLNKVTNEKIKSEKIRTGQSFLYRKDGFESMVFEINLKQKISGVLLQQAFAQVIAWYPYLTQKFVERQGDFYLVENTVPFWIRNSAACLPLGGSATGGHLLDVHYQEQTIYVDFHHGLCDGRGILPFIRGLTRYYIGLCTQDVEQILRERSNDQKAEFETLEPGNIELLATTNNQLPTITKKGYSLPEARAQKERVKESCLTKVRINADSLLSFGKQIGATPAISMSYLFSKAIWAQKLVDEEDLAVVCNLVSDLRGASPVLERTHRNCVSSLQLPYNGKNCAPKQYAQKSREKLQAFKQPENLRNELKKVRSLSDQLDKLPSFKQKQEALSFFDTLLTDTFILSYVGRMELKEAEPYIESIHTYSSGTRGVSIEMLAVEKEFYLDIMQSFEQQEYIQAFFDQLEKYAIEYTIESTRKVKTPKDDIQKIASNE</sequence>
<comment type="caution">
    <text evidence="1">The sequence shown here is derived from an EMBL/GenBank/DDBJ whole genome shotgun (WGS) entry which is preliminary data.</text>
</comment>
<dbReference type="AlphaFoldDB" id="A0A430AGU5"/>
<proteinExistence type="predicted"/>
<organism evidence="1 2">
    <name type="scientific">Vagococcus entomophilus</name>
    <dbReference type="NCBI Taxonomy" id="1160095"/>
    <lineage>
        <taxon>Bacteria</taxon>
        <taxon>Bacillati</taxon>
        <taxon>Bacillota</taxon>
        <taxon>Bacilli</taxon>
        <taxon>Lactobacillales</taxon>
        <taxon>Enterococcaceae</taxon>
        <taxon>Vagococcus</taxon>
    </lineage>
</organism>
<dbReference type="RefSeq" id="WP_126824488.1">
    <property type="nucleotide sequence ID" value="NZ_JBHLWU010000002.1"/>
</dbReference>
<protein>
    <recommendedName>
        <fullName evidence="3">Condensation domain-containing protein</fullName>
    </recommendedName>
</protein>
<evidence type="ECO:0000313" key="1">
    <source>
        <dbReference type="EMBL" id="RSU07067.1"/>
    </source>
</evidence>
<gene>
    <name evidence="1" type="ORF">CBF30_07360</name>
</gene>
<accession>A0A430AGU5</accession>